<feature type="region of interest" description="Disordered" evidence="2">
    <location>
        <begin position="1"/>
        <end position="41"/>
    </location>
</feature>
<accession>A0AAF0XDT5</accession>
<proteinExistence type="predicted"/>
<keyword evidence="5" id="KW-1185">Reference proteome</keyword>
<dbReference type="Pfam" id="PF12697">
    <property type="entry name" value="Abhydrolase_6"/>
    <property type="match status" value="1"/>
</dbReference>
<reference evidence="4" key="2">
    <citation type="submission" date="2022-03" db="EMBL/GenBank/DDBJ databases">
        <title>Draft title - Genomic analysis of global carrot germplasm unveils the trajectory of domestication and the origin of high carotenoid orange carrot.</title>
        <authorList>
            <person name="Iorizzo M."/>
            <person name="Ellison S."/>
            <person name="Senalik D."/>
            <person name="Macko-Podgorni A."/>
            <person name="Grzebelus D."/>
            <person name="Bostan H."/>
            <person name="Rolling W."/>
            <person name="Curaba J."/>
            <person name="Simon P."/>
        </authorList>
    </citation>
    <scope>NUCLEOTIDE SEQUENCE</scope>
    <source>
        <tissue evidence="4">Leaf</tissue>
    </source>
</reference>
<dbReference type="GO" id="GO:0009694">
    <property type="term" value="P:jasmonic acid metabolic process"/>
    <property type="evidence" value="ECO:0007669"/>
    <property type="project" value="TreeGrafter"/>
</dbReference>
<reference evidence="4" key="1">
    <citation type="journal article" date="2016" name="Nat. Genet.">
        <title>A high-quality carrot genome assembly provides new insights into carotenoid accumulation and asterid genome evolution.</title>
        <authorList>
            <person name="Iorizzo M."/>
            <person name="Ellison S."/>
            <person name="Senalik D."/>
            <person name="Zeng P."/>
            <person name="Satapoomin P."/>
            <person name="Huang J."/>
            <person name="Bowman M."/>
            <person name="Iovene M."/>
            <person name="Sanseverino W."/>
            <person name="Cavagnaro P."/>
            <person name="Yildiz M."/>
            <person name="Macko-Podgorni A."/>
            <person name="Moranska E."/>
            <person name="Grzebelus E."/>
            <person name="Grzebelus D."/>
            <person name="Ashrafi H."/>
            <person name="Zheng Z."/>
            <person name="Cheng S."/>
            <person name="Spooner D."/>
            <person name="Van Deynze A."/>
            <person name="Simon P."/>
        </authorList>
    </citation>
    <scope>NUCLEOTIDE SEQUENCE</scope>
    <source>
        <tissue evidence="4">Leaf</tissue>
    </source>
</reference>
<dbReference type="KEGG" id="dcr:108224318"/>
<evidence type="ECO:0000256" key="1">
    <source>
        <dbReference type="ARBA" id="ARBA00022801"/>
    </source>
</evidence>
<name>A0AAF0XDT5_DAUCS</name>
<dbReference type="SUPFAM" id="SSF53474">
    <property type="entry name" value="alpha/beta-Hydrolases"/>
    <property type="match status" value="1"/>
</dbReference>
<evidence type="ECO:0000256" key="2">
    <source>
        <dbReference type="SAM" id="MobiDB-lite"/>
    </source>
</evidence>
<dbReference type="PANTHER" id="PTHR10992">
    <property type="entry name" value="METHYLESTERASE FAMILY MEMBER"/>
    <property type="match status" value="1"/>
</dbReference>
<dbReference type="GO" id="GO:0080030">
    <property type="term" value="F:methyl indole-3-acetate esterase activity"/>
    <property type="evidence" value="ECO:0007669"/>
    <property type="project" value="TreeGrafter"/>
</dbReference>
<dbReference type="AlphaFoldDB" id="A0AAF0XDT5"/>
<dbReference type="Gene3D" id="3.40.50.1820">
    <property type="entry name" value="alpha/beta hydrolase"/>
    <property type="match status" value="1"/>
</dbReference>
<evidence type="ECO:0000259" key="3">
    <source>
        <dbReference type="Pfam" id="PF12697"/>
    </source>
</evidence>
<keyword evidence="1" id="KW-0378">Hydrolase</keyword>
<feature type="domain" description="AB hydrolase-1" evidence="3">
    <location>
        <begin position="126"/>
        <end position="363"/>
    </location>
</feature>
<dbReference type="PANTHER" id="PTHR10992:SF872">
    <property type="entry name" value="METHYLESTERASE 11, CHLOROPLASTIC-RELATED"/>
    <property type="match status" value="1"/>
</dbReference>
<dbReference type="InterPro" id="IPR029058">
    <property type="entry name" value="AB_hydrolase_fold"/>
</dbReference>
<dbReference type="GO" id="GO:0080031">
    <property type="term" value="F:methyl salicylate esterase activity"/>
    <property type="evidence" value="ECO:0007669"/>
    <property type="project" value="TreeGrafter"/>
</dbReference>
<dbReference type="FunFam" id="3.40.50.1820:FF:000025">
    <property type="entry name" value="putative methylesterase 11, chloroplastic"/>
    <property type="match status" value="1"/>
</dbReference>
<dbReference type="InterPro" id="IPR000073">
    <property type="entry name" value="AB_hydrolase_1"/>
</dbReference>
<sequence>MGLCFSRTSVRKKKPAKPRLTNNQSVGSGGSKRWSKSRKERFDDVELQDQAVTAAANILLKQQYGVAFDRSSSLRFPNSNGHSRKNQGLPRSSSSRARSLTDPLLQPHQLVVSQDTKLEDLETTHFVLVHGGGFGAWCWYKTIALLEESGFKVTAIDLTGSGINSFDTNKILSLSHYTKPLADFLENLNEGEKVILVGHDFGGACVSFAMELFPSRIAKAIFVAAAMLISGQSTLDMFSQKDVSNDLMRQAQIFRYANGNKQPPTSIDLDKSLLGELLFNQSPAKDVALASVSMRPIPFSPVLEKLSLTEANHGSVRRFYIQTPEDNAIPIQLQEDMISRSPPEQVFRLKGADHSPFFSRPQTLHKQLVEIAKLA</sequence>
<dbReference type="Proteomes" id="UP000077755">
    <property type="component" value="Chromosome 6"/>
</dbReference>
<organism evidence="4 5">
    <name type="scientific">Daucus carota subsp. sativus</name>
    <name type="common">Carrot</name>
    <dbReference type="NCBI Taxonomy" id="79200"/>
    <lineage>
        <taxon>Eukaryota</taxon>
        <taxon>Viridiplantae</taxon>
        <taxon>Streptophyta</taxon>
        <taxon>Embryophyta</taxon>
        <taxon>Tracheophyta</taxon>
        <taxon>Spermatophyta</taxon>
        <taxon>Magnoliopsida</taxon>
        <taxon>eudicotyledons</taxon>
        <taxon>Gunneridae</taxon>
        <taxon>Pentapetalae</taxon>
        <taxon>asterids</taxon>
        <taxon>campanulids</taxon>
        <taxon>Apiales</taxon>
        <taxon>Apiaceae</taxon>
        <taxon>Apioideae</taxon>
        <taxon>Scandiceae</taxon>
        <taxon>Daucinae</taxon>
        <taxon>Daucus</taxon>
        <taxon>Daucus sect. Daucus</taxon>
    </lineage>
</organism>
<evidence type="ECO:0000313" key="5">
    <source>
        <dbReference type="Proteomes" id="UP000077755"/>
    </source>
</evidence>
<feature type="region of interest" description="Disordered" evidence="2">
    <location>
        <begin position="75"/>
        <end position="100"/>
    </location>
</feature>
<dbReference type="GO" id="GO:0080032">
    <property type="term" value="F:methyl jasmonate esterase activity"/>
    <property type="evidence" value="ECO:0007669"/>
    <property type="project" value="TreeGrafter"/>
</dbReference>
<gene>
    <name evidence="4" type="ORF">DCAR_0624573</name>
</gene>
<evidence type="ECO:0000313" key="4">
    <source>
        <dbReference type="EMBL" id="WOH05159.1"/>
    </source>
</evidence>
<dbReference type="GO" id="GO:0009696">
    <property type="term" value="P:salicylic acid metabolic process"/>
    <property type="evidence" value="ECO:0007669"/>
    <property type="project" value="TreeGrafter"/>
</dbReference>
<protein>
    <recommendedName>
        <fullName evidence="3">AB hydrolase-1 domain-containing protein</fullName>
    </recommendedName>
</protein>
<dbReference type="EMBL" id="CP093348">
    <property type="protein sequence ID" value="WOH05159.1"/>
    <property type="molecule type" value="Genomic_DNA"/>
</dbReference>
<dbReference type="InterPro" id="IPR045889">
    <property type="entry name" value="MES/HNL"/>
</dbReference>